<keyword evidence="2" id="KW-0472">Membrane</keyword>
<evidence type="ECO:0000256" key="2">
    <source>
        <dbReference type="SAM" id="Phobius"/>
    </source>
</evidence>
<feature type="transmembrane region" description="Helical" evidence="2">
    <location>
        <begin position="26"/>
        <end position="47"/>
    </location>
</feature>
<name>A0A4R4N8U0_9ACTN</name>
<evidence type="ECO:0000256" key="1">
    <source>
        <dbReference type="SAM" id="MobiDB-lite"/>
    </source>
</evidence>
<organism evidence="3 4">
    <name type="scientific">Actinomadura bangladeshensis</name>
    <dbReference type="NCBI Taxonomy" id="453573"/>
    <lineage>
        <taxon>Bacteria</taxon>
        <taxon>Bacillati</taxon>
        <taxon>Actinomycetota</taxon>
        <taxon>Actinomycetes</taxon>
        <taxon>Streptosporangiales</taxon>
        <taxon>Thermomonosporaceae</taxon>
        <taxon>Actinomadura</taxon>
    </lineage>
</organism>
<evidence type="ECO:0000313" key="3">
    <source>
        <dbReference type="EMBL" id="TDC03357.1"/>
    </source>
</evidence>
<proteinExistence type="predicted"/>
<feature type="region of interest" description="Disordered" evidence="1">
    <location>
        <begin position="50"/>
        <end position="126"/>
    </location>
</feature>
<comment type="caution">
    <text evidence="3">The sequence shown here is derived from an EMBL/GenBank/DDBJ whole genome shotgun (WGS) entry which is preliminary data.</text>
</comment>
<reference evidence="3 4" key="1">
    <citation type="submission" date="2019-03" db="EMBL/GenBank/DDBJ databases">
        <title>Draft genome sequences of novel Actinobacteria.</title>
        <authorList>
            <person name="Sahin N."/>
            <person name="Ay H."/>
            <person name="Saygin H."/>
        </authorList>
    </citation>
    <scope>NUCLEOTIDE SEQUENCE [LARGE SCALE GENOMIC DNA]</scope>
    <source>
        <strain evidence="3 4">DSM 45347</strain>
    </source>
</reference>
<dbReference type="EMBL" id="SMJW01000392">
    <property type="protein sequence ID" value="TDC03357.1"/>
    <property type="molecule type" value="Genomic_DNA"/>
</dbReference>
<gene>
    <name evidence="3" type="ORF">E1284_38355</name>
</gene>
<keyword evidence="2" id="KW-1133">Transmembrane helix</keyword>
<accession>A0A4R4N8U0</accession>
<evidence type="ECO:0000313" key="4">
    <source>
        <dbReference type="Proteomes" id="UP000295431"/>
    </source>
</evidence>
<dbReference type="Proteomes" id="UP000295431">
    <property type="component" value="Unassembled WGS sequence"/>
</dbReference>
<sequence length="147" mass="15981">MTGRHRGQPKAAEDEVDERASRGGRVAVIAGAFLVPVVVASVIAVGLRDEPAPQRPETASTPVQNAAPAPPEAEPTYGKYVPPESEQQAATKAVPKRAPAPVTKPRKAATPEPTPSPTGRVRRPCPSGWDDVWWMRRWCERNGYRDR</sequence>
<protein>
    <submittedName>
        <fullName evidence="3">Uncharacterized protein</fullName>
    </submittedName>
</protein>
<keyword evidence="4" id="KW-1185">Reference proteome</keyword>
<dbReference type="AlphaFoldDB" id="A0A4R4N8U0"/>
<keyword evidence="2" id="KW-0812">Transmembrane</keyword>
<dbReference type="OrthoDB" id="3480561at2"/>
<dbReference type="RefSeq" id="WP_131945050.1">
    <property type="nucleotide sequence ID" value="NZ_BAAAMX010000020.1"/>
</dbReference>
<feature type="region of interest" description="Disordered" evidence="1">
    <location>
        <begin position="1"/>
        <end position="21"/>
    </location>
</feature>